<evidence type="ECO:0000313" key="2">
    <source>
        <dbReference type="Proteomes" id="UP000805649"/>
    </source>
</evidence>
<sequence>MANTTPYLIAVLVIFIILSLPTFFILWRHGKRGSAYLGWGYLLLFCSLKVISSGLGLADSQSPGSIVVSSIGLSPLLLSLAGILHEARFYHGIPENRHSSHREKRLTTLHHSLTMLGVVLVAIGMSKLAGNTSEDVVAQGWKLAKVGGVILFLSWLSLAAATTLSAFAGYLRIDSHPQKNVSRLLLIGVLVSLPLVGVRVIATLAYLVTQERSLSAVTGSIGVRIGLYLFEEVAATLILIFAGICTRDVRKLPEDAEVLDASVLREAVDVGQSFQRK</sequence>
<comment type="caution">
    <text evidence="1">The sequence shown here is derived from an EMBL/GenBank/DDBJ whole genome shotgun (WGS) entry which is preliminary data.</text>
</comment>
<accession>A0ACC3ZD82</accession>
<proteinExistence type="predicted"/>
<organism evidence="1 2">
    <name type="scientific">Colletotrichum truncatum</name>
    <name type="common">Anthracnose fungus</name>
    <name type="synonym">Colletotrichum capsici</name>
    <dbReference type="NCBI Taxonomy" id="5467"/>
    <lineage>
        <taxon>Eukaryota</taxon>
        <taxon>Fungi</taxon>
        <taxon>Dikarya</taxon>
        <taxon>Ascomycota</taxon>
        <taxon>Pezizomycotina</taxon>
        <taxon>Sordariomycetes</taxon>
        <taxon>Hypocreomycetidae</taxon>
        <taxon>Glomerellales</taxon>
        <taxon>Glomerellaceae</taxon>
        <taxon>Colletotrichum</taxon>
        <taxon>Colletotrichum truncatum species complex</taxon>
    </lineage>
</organism>
<protein>
    <submittedName>
        <fullName evidence="1">Uncharacterized protein</fullName>
    </submittedName>
</protein>
<dbReference type="EMBL" id="VUJX02000002">
    <property type="protein sequence ID" value="KAL0942077.1"/>
    <property type="molecule type" value="Genomic_DNA"/>
</dbReference>
<name>A0ACC3ZD82_COLTU</name>
<dbReference type="Proteomes" id="UP000805649">
    <property type="component" value="Unassembled WGS sequence"/>
</dbReference>
<reference evidence="1 2" key="1">
    <citation type="journal article" date="2020" name="Phytopathology">
        <title>Genome Sequence Resources of Colletotrichum truncatum, C. plurivorum, C. musicola, and C. sojae: Four Species Pathogenic to Soybean (Glycine max).</title>
        <authorList>
            <person name="Rogerio F."/>
            <person name="Boufleur T.R."/>
            <person name="Ciampi-Guillardi M."/>
            <person name="Sukno S.A."/>
            <person name="Thon M.R."/>
            <person name="Massola Junior N.S."/>
            <person name="Baroncelli R."/>
        </authorList>
    </citation>
    <scope>NUCLEOTIDE SEQUENCE [LARGE SCALE GENOMIC DNA]</scope>
    <source>
        <strain evidence="1 2">CMES1059</strain>
    </source>
</reference>
<gene>
    <name evidence="1" type="ORF">CTRU02_204840</name>
</gene>
<evidence type="ECO:0000313" key="1">
    <source>
        <dbReference type="EMBL" id="KAL0942077.1"/>
    </source>
</evidence>
<keyword evidence="2" id="KW-1185">Reference proteome</keyword>